<sequence>MKFGNYLGEIFGVTTLLLILHTEASMNFSNYSSCSDWCTCRHDNNGKIIVKCRLKETNFSRLQLPPLIDELDLSNNGLTKVPVEFLKRYTNLSKLIMDHNSIKVLPSRSFQFLSSLEILSIKYNSIYSIENSSFVGLHNLKSLDLAMNDLHFWKAHNLSRDLPVLQTVRITGAIFWVPDASLLKLPSLVEIIGVTWCKFCINCTLVKPVNILNESARREAAETCRERFYEYKYMQIGKPDPKRFLSHGFIPECMCVKETECEFRQLVMPYFQTQDSLPQYLFYLEYVISPFTILFNVIVLVVIVSRKTLRGIPSFFLIANMAFVDIIVGIYSITVAEVNIKEIEKILEELMWTGQKLRPSTGPIFIAGQLISVLISSILTVERYIVVVYCVTSNLKLSMKTTLISLAVAWGIAITFAILPIFGVAGLRYNIKRACAPLSYDVKYQSQSSTVLISMLILIVLIYFLNIPLYFRIFRFVKKNAGNAVSGVKKELSLARKIATLILTNFVFFAIPILLILIISIFSEYDNNPFDFSGDAFESTIFKIIIGQWLPVTCLNINALLDPFLYAFRHSIFKREAKALVFRYTGKVLPLDDSCTANPGASKSTAN</sequence>
<keyword evidence="7" id="KW-0297">G-protein coupled receptor</keyword>
<keyword evidence="2" id="KW-1003">Cell membrane</keyword>
<dbReference type="Proteomes" id="UP000515163">
    <property type="component" value="Unplaced"/>
</dbReference>
<protein>
    <submittedName>
        <fullName evidence="15">Follicle-stimulating hormone receptor-like</fullName>
    </submittedName>
</protein>
<dbReference type="InterPro" id="IPR017452">
    <property type="entry name" value="GPCR_Rhodpsn_7TM"/>
</dbReference>
<keyword evidence="10" id="KW-0807">Transducer</keyword>
<dbReference type="SUPFAM" id="SSF52058">
    <property type="entry name" value="L domain-like"/>
    <property type="match status" value="1"/>
</dbReference>
<dbReference type="SUPFAM" id="SSF81321">
    <property type="entry name" value="Family A G protein-coupled receptor-like"/>
    <property type="match status" value="1"/>
</dbReference>
<name>A0A6P8HUI5_ACTTE</name>
<dbReference type="Gene3D" id="3.80.10.10">
    <property type="entry name" value="Ribonuclease Inhibitor"/>
    <property type="match status" value="1"/>
</dbReference>
<feature type="transmembrane region" description="Helical" evidence="11">
    <location>
        <begin position="364"/>
        <end position="391"/>
    </location>
</feature>
<evidence type="ECO:0000256" key="1">
    <source>
        <dbReference type="ARBA" id="ARBA00004651"/>
    </source>
</evidence>
<dbReference type="FunCoup" id="A0A6P8HUI5">
    <property type="interactions" value="314"/>
</dbReference>
<keyword evidence="14" id="KW-1185">Reference proteome</keyword>
<feature type="transmembrane region" description="Helical" evidence="11">
    <location>
        <begin position="451"/>
        <end position="471"/>
    </location>
</feature>
<dbReference type="InterPro" id="IPR001611">
    <property type="entry name" value="Leu-rich_rpt"/>
</dbReference>
<evidence type="ECO:0000256" key="8">
    <source>
        <dbReference type="ARBA" id="ARBA00023136"/>
    </source>
</evidence>
<feature type="transmembrane region" description="Helical" evidence="11">
    <location>
        <begin position="541"/>
        <end position="568"/>
    </location>
</feature>
<dbReference type="KEGG" id="aten:116295286"/>
<dbReference type="InterPro" id="IPR000276">
    <property type="entry name" value="GPCR_Rhodpsn"/>
</dbReference>
<feature type="transmembrane region" description="Helical" evidence="11">
    <location>
        <begin position="280"/>
        <end position="303"/>
    </location>
</feature>
<evidence type="ECO:0000256" key="12">
    <source>
        <dbReference type="SAM" id="SignalP"/>
    </source>
</evidence>
<accession>A0A6P8HUI5</accession>
<dbReference type="OrthoDB" id="676979at2759"/>
<feature type="signal peptide" evidence="12">
    <location>
        <begin position="1"/>
        <end position="24"/>
    </location>
</feature>
<keyword evidence="3" id="KW-0433">Leucine-rich repeat</keyword>
<dbReference type="GO" id="GO:0005886">
    <property type="term" value="C:plasma membrane"/>
    <property type="evidence" value="ECO:0007669"/>
    <property type="project" value="UniProtKB-SubCell"/>
</dbReference>
<evidence type="ECO:0000256" key="2">
    <source>
        <dbReference type="ARBA" id="ARBA00022475"/>
    </source>
</evidence>
<keyword evidence="9" id="KW-0675">Receptor</keyword>
<dbReference type="GO" id="GO:0007189">
    <property type="term" value="P:adenylate cyclase-activating G protein-coupled receptor signaling pathway"/>
    <property type="evidence" value="ECO:0007669"/>
    <property type="project" value="TreeGrafter"/>
</dbReference>
<dbReference type="Pfam" id="PF13855">
    <property type="entry name" value="LRR_8"/>
    <property type="match status" value="1"/>
</dbReference>
<dbReference type="PANTHER" id="PTHR24372">
    <property type="entry name" value="GLYCOPROTEIN HORMONE RECEPTOR"/>
    <property type="match status" value="1"/>
</dbReference>
<evidence type="ECO:0000256" key="7">
    <source>
        <dbReference type="ARBA" id="ARBA00023040"/>
    </source>
</evidence>
<evidence type="ECO:0000259" key="13">
    <source>
        <dbReference type="PROSITE" id="PS50262"/>
    </source>
</evidence>
<dbReference type="PANTHER" id="PTHR24372:SF77">
    <property type="entry name" value="G-PROTEIN COUPLED RECEPTORS FAMILY 1 PROFILE DOMAIN-CONTAINING PROTEIN"/>
    <property type="match status" value="1"/>
</dbReference>
<gene>
    <name evidence="15" type="primary">LOC116295286</name>
</gene>
<evidence type="ECO:0000256" key="4">
    <source>
        <dbReference type="ARBA" id="ARBA00022692"/>
    </source>
</evidence>
<dbReference type="InParanoid" id="A0A6P8HUI5"/>
<evidence type="ECO:0000256" key="11">
    <source>
        <dbReference type="SAM" id="Phobius"/>
    </source>
</evidence>
<dbReference type="RefSeq" id="XP_031558928.1">
    <property type="nucleotide sequence ID" value="XM_031703068.1"/>
</dbReference>
<dbReference type="InterPro" id="IPR003591">
    <property type="entry name" value="Leu-rich_rpt_typical-subtyp"/>
</dbReference>
<evidence type="ECO:0000256" key="10">
    <source>
        <dbReference type="ARBA" id="ARBA00023224"/>
    </source>
</evidence>
<organism evidence="14 15">
    <name type="scientific">Actinia tenebrosa</name>
    <name type="common">Australian red waratah sea anemone</name>
    <dbReference type="NCBI Taxonomy" id="6105"/>
    <lineage>
        <taxon>Eukaryota</taxon>
        <taxon>Metazoa</taxon>
        <taxon>Cnidaria</taxon>
        <taxon>Anthozoa</taxon>
        <taxon>Hexacorallia</taxon>
        <taxon>Actiniaria</taxon>
        <taxon>Actiniidae</taxon>
        <taxon>Actinia</taxon>
    </lineage>
</organism>
<dbReference type="PRINTS" id="PR00237">
    <property type="entry name" value="GPCRRHODOPSN"/>
</dbReference>
<evidence type="ECO:0000313" key="14">
    <source>
        <dbReference type="Proteomes" id="UP000515163"/>
    </source>
</evidence>
<evidence type="ECO:0000256" key="5">
    <source>
        <dbReference type="ARBA" id="ARBA00022737"/>
    </source>
</evidence>
<keyword evidence="12" id="KW-0732">Signal</keyword>
<dbReference type="Gene3D" id="1.20.1070.10">
    <property type="entry name" value="Rhodopsin 7-helix transmembrane proteins"/>
    <property type="match status" value="1"/>
</dbReference>
<keyword evidence="6 11" id="KW-1133">Transmembrane helix</keyword>
<dbReference type="AlphaFoldDB" id="A0A6P8HUI5"/>
<feature type="transmembrane region" description="Helical" evidence="11">
    <location>
        <begin position="315"/>
        <end position="334"/>
    </location>
</feature>
<keyword evidence="4 11" id="KW-0812">Transmembrane</keyword>
<feature type="chain" id="PRO_5027634983" evidence="12">
    <location>
        <begin position="25"/>
        <end position="607"/>
    </location>
</feature>
<dbReference type="GeneID" id="116295286"/>
<reference evidence="15" key="1">
    <citation type="submission" date="2025-08" db="UniProtKB">
        <authorList>
            <consortium name="RefSeq"/>
        </authorList>
    </citation>
    <scope>IDENTIFICATION</scope>
    <source>
        <tissue evidence="15">Tentacle</tissue>
    </source>
</reference>
<keyword evidence="8 11" id="KW-0472">Membrane</keyword>
<evidence type="ECO:0000256" key="3">
    <source>
        <dbReference type="ARBA" id="ARBA00022614"/>
    </source>
</evidence>
<evidence type="ECO:0000313" key="15">
    <source>
        <dbReference type="RefSeq" id="XP_031558928.1"/>
    </source>
</evidence>
<dbReference type="SMART" id="SM00369">
    <property type="entry name" value="LRR_TYP"/>
    <property type="match status" value="4"/>
</dbReference>
<comment type="subcellular location">
    <subcellularLocation>
        <location evidence="1">Cell membrane</location>
        <topology evidence="1">Multi-pass membrane protein</topology>
    </subcellularLocation>
</comment>
<proteinExistence type="predicted"/>
<evidence type="ECO:0000256" key="9">
    <source>
        <dbReference type="ARBA" id="ARBA00023170"/>
    </source>
</evidence>
<dbReference type="Pfam" id="PF00001">
    <property type="entry name" value="7tm_1"/>
    <property type="match status" value="1"/>
</dbReference>
<feature type="transmembrane region" description="Helical" evidence="11">
    <location>
        <begin position="403"/>
        <end position="431"/>
    </location>
</feature>
<feature type="domain" description="G-protein coupled receptors family 1 profile" evidence="13">
    <location>
        <begin position="295"/>
        <end position="566"/>
    </location>
</feature>
<evidence type="ECO:0000256" key="6">
    <source>
        <dbReference type="ARBA" id="ARBA00022989"/>
    </source>
</evidence>
<keyword evidence="5" id="KW-0677">Repeat</keyword>
<dbReference type="PROSITE" id="PS50262">
    <property type="entry name" value="G_PROTEIN_RECEP_F1_2"/>
    <property type="match status" value="1"/>
</dbReference>
<dbReference type="GO" id="GO:0008528">
    <property type="term" value="F:G protein-coupled peptide receptor activity"/>
    <property type="evidence" value="ECO:0007669"/>
    <property type="project" value="TreeGrafter"/>
</dbReference>
<dbReference type="GO" id="GO:0009755">
    <property type="term" value="P:hormone-mediated signaling pathway"/>
    <property type="evidence" value="ECO:0007669"/>
    <property type="project" value="TreeGrafter"/>
</dbReference>
<dbReference type="InterPro" id="IPR032675">
    <property type="entry name" value="LRR_dom_sf"/>
</dbReference>
<feature type="transmembrane region" description="Helical" evidence="11">
    <location>
        <begin position="498"/>
        <end position="521"/>
    </location>
</feature>